<sequence>MPSRATVLIHGRSFPGPPVFDLRHRAPGGGTLSTQRVLARAGIDTFAPSLLGFGRSTRFNTGLDDPGNASLRPFLPDGSCAHPEGCDRSHIPIFPLDQQGTLLLNNPLDGQRRAHSSNHRFGRTDLWVRDIRQVIDDAIARAKPSDGKVTLVGWSFGGQLVARTLYAANPVLPDSAAVIAKVDRAVFLDSFFGTPTEEVMPPGGFTSFPVALNPLAQIGGAWVMPPGRDAACTGHIVPDSPEQFRAQNVEEDRLGSTWGGDDPDHPTGFVRSPTFSSYGWNTTVAQQLTTPALVIHGLDDTLAPPSNSTAIYSNLPVANKVLVQVQCASHALHLEGCSGPRCTPEAGTPYGGRPGHPWFGPHATFQAATVEWIKNGTFDGAARGHFIVNESGVAHPAGTTSGPTR</sequence>
<protein>
    <submittedName>
        <fullName evidence="2">Alpha/beta hydrolase</fullName>
    </submittedName>
</protein>
<feature type="domain" description="AB hydrolase-1" evidence="1">
    <location>
        <begin position="36"/>
        <end position="336"/>
    </location>
</feature>
<dbReference type="RefSeq" id="WP_263231393.1">
    <property type="nucleotide sequence ID" value="NZ_CP106793.1"/>
</dbReference>
<keyword evidence="3" id="KW-1185">Reference proteome</keyword>
<dbReference type="EMBL" id="CP106793">
    <property type="protein sequence ID" value="UXY21357.1"/>
    <property type="molecule type" value="Genomic_DNA"/>
</dbReference>
<dbReference type="InterPro" id="IPR000073">
    <property type="entry name" value="AB_hydrolase_1"/>
</dbReference>
<accession>A0ABY6E3V4</accession>
<dbReference type="GO" id="GO:0016787">
    <property type="term" value="F:hydrolase activity"/>
    <property type="evidence" value="ECO:0007669"/>
    <property type="project" value="UniProtKB-KW"/>
</dbReference>
<dbReference type="Gene3D" id="3.40.50.1820">
    <property type="entry name" value="alpha/beta hydrolase"/>
    <property type="match status" value="1"/>
</dbReference>
<evidence type="ECO:0000313" key="3">
    <source>
        <dbReference type="Proteomes" id="UP001061298"/>
    </source>
</evidence>
<dbReference type="SUPFAM" id="SSF53474">
    <property type="entry name" value="alpha/beta-Hydrolases"/>
    <property type="match status" value="1"/>
</dbReference>
<evidence type="ECO:0000259" key="1">
    <source>
        <dbReference type="Pfam" id="PF00561"/>
    </source>
</evidence>
<dbReference type="Proteomes" id="UP001061298">
    <property type="component" value="Chromosome"/>
</dbReference>
<name>A0ABY6E3V4_9ACTN</name>
<organism evidence="2 3">
    <name type="scientific">Streptomyces cynarae</name>
    <dbReference type="NCBI Taxonomy" id="2981134"/>
    <lineage>
        <taxon>Bacteria</taxon>
        <taxon>Bacillati</taxon>
        <taxon>Actinomycetota</taxon>
        <taxon>Actinomycetes</taxon>
        <taxon>Kitasatosporales</taxon>
        <taxon>Streptomycetaceae</taxon>
        <taxon>Streptomyces</taxon>
    </lineage>
</organism>
<dbReference type="Pfam" id="PF00561">
    <property type="entry name" value="Abhydrolase_1"/>
    <property type="match status" value="1"/>
</dbReference>
<dbReference type="InterPro" id="IPR029058">
    <property type="entry name" value="AB_hydrolase_fold"/>
</dbReference>
<evidence type="ECO:0000313" key="2">
    <source>
        <dbReference type="EMBL" id="UXY21357.1"/>
    </source>
</evidence>
<gene>
    <name evidence="2" type="ORF">N8I84_23680</name>
</gene>
<keyword evidence="2" id="KW-0378">Hydrolase</keyword>
<proteinExistence type="predicted"/>
<reference evidence="2" key="1">
    <citation type="submission" date="2022-10" db="EMBL/GenBank/DDBJ databases">
        <authorList>
            <person name="Mo P."/>
        </authorList>
    </citation>
    <scope>NUCLEOTIDE SEQUENCE</scope>
    <source>
        <strain evidence="2">HUAS 13-4</strain>
    </source>
</reference>